<dbReference type="InterPro" id="IPR036611">
    <property type="entry name" value="Trigger_fac_ribosome-bd_sf"/>
</dbReference>
<keyword evidence="5" id="KW-0143">Chaperone</keyword>
<evidence type="ECO:0000256" key="7">
    <source>
        <dbReference type="SAM" id="MobiDB-lite"/>
    </source>
</evidence>
<accession>A0A381NN16</accession>
<feature type="region of interest" description="Disordered" evidence="7">
    <location>
        <begin position="278"/>
        <end position="297"/>
    </location>
</feature>
<reference evidence="11" key="1">
    <citation type="submission" date="2018-05" db="EMBL/GenBank/DDBJ databases">
        <authorList>
            <person name="Lanie J.A."/>
            <person name="Ng W.-L."/>
            <person name="Kazmierczak K.M."/>
            <person name="Andrzejewski T.M."/>
            <person name="Davidsen T.M."/>
            <person name="Wayne K.J."/>
            <person name="Tettelin H."/>
            <person name="Glass J.I."/>
            <person name="Rusch D."/>
            <person name="Podicherti R."/>
            <person name="Tsui H.-C.T."/>
            <person name="Winkler M.E."/>
        </authorList>
    </citation>
    <scope>NUCLEOTIDE SEQUENCE</scope>
</reference>
<dbReference type="InterPro" id="IPR037041">
    <property type="entry name" value="Trigger_fac_C_sf"/>
</dbReference>
<dbReference type="Gene3D" id="3.10.50.40">
    <property type="match status" value="1"/>
</dbReference>
<evidence type="ECO:0000313" key="11">
    <source>
        <dbReference type="EMBL" id="SUZ54933.1"/>
    </source>
</evidence>
<comment type="similarity">
    <text evidence="2">Belongs to the FKBP-type PPIase family. Tig subfamily.</text>
</comment>
<dbReference type="Gene3D" id="3.30.70.1050">
    <property type="entry name" value="Trigger factor ribosome-binding domain"/>
    <property type="match status" value="1"/>
</dbReference>
<dbReference type="InterPro" id="IPR001179">
    <property type="entry name" value="PPIase_FKBP_dom"/>
</dbReference>
<dbReference type="InterPro" id="IPR008881">
    <property type="entry name" value="Trigger_fac_ribosome-bd_bac"/>
</dbReference>
<comment type="catalytic activity">
    <reaction evidence="1">
        <text>[protein]-peptidylproline (omega=180) = [protein]-peptidylproline (omega=0)</text>
        <dbReference type="Rhea" id="RHEA:16237"/>
        <dbReference type="Rhea" id="RHEA-COMP:10747"/>
        <dbReference type="Rhea" id="RHEA-COMP:10748"/>
        <dbReference type="ChEBI" id="CHEBI:83833"/>
        <dbReference type="ChEBI" id="CHEBI:83834"/>
        <dbReference type="EC" id="5.2.1.8"/>
    </reaction>
</comment>
<evidence type="ECO:0000256" key="5">
    <source>
        <dbReference type="ARBA" id="ARBA00023186"/>
    </source>
</evidence>
<evidence type="ECO:0000259" key="8">
    <source>
        <dbReference type="Pfam" id="PF00254"/>
    </source>
</evidence>
<dbReference type="AlphaFoldDB" id="A0A381NN16"/>
<dbReference type="InterPro" id="IPR046357">
    <property type="entry name" value="PPIase_dom_sf"/>
</dbReference>
<dbReference type="Gene3D" id="1.10.3120.10">
    <property type="entry name" value="Trigger factor, C-terminal domain"/>
    <property type="match status" value="1"/>
</dbReference>
<name>A0A381NN16_9ZZZZ</name>
<sequence length="399" mass="45859">FRPGKHPKGWLEKRFLSAMHQEAVDRVIPGYMESALKEHSLRPITMPVIQKIDFDRKSPLSATIHFEISPKLVPLDYGKILLEKKELEEVSAADVTAELETIIQREEVLAPKEGKDVKVENNDWVLINYEGTLEGTEFTDSTGSDMQFKIGTPDLAEFHDCLLGMSSGDEKEEELELPERFGENAGKKANFKIQLAEISIVKRPELDLEFFKKYGVEDEKELKEKVGESITSRKKAELQSEYRIAVRAQLSALYDEFDLPQELMDFEQEQVQKELDKMSGEKEITEEEKEKKKQEGFDNAKMDLRMKFILDSISEHEELKFDENEAAREFVGLAQITGQSPDELIQSPFGRDMYQRIIIRKQGDATLDRVVARVFGDAIEENVPDTHEHVHDENCDHNH</sequence>
<dbReference type="EC" id="5.2.1.8" evidence="3"/>
<keyword evidence="6" id="KW-0413">Isomerase</keyword>
<feature type="non-terminal residue" evidence="11">
    <location>
        <position position="1"/>
    </location>
</feature>
<organism evidence="11">
    <name type="scientific">marine metagenome</name>
    <dbReference type="NCBI Taxonomy" id="408172"/>
    <lineage>
        <taxon>unclassified sequences</taxon>
        <taxon>metagenomes</taxon>
        <taxon>ecological metagenomes</taxon>
    </lineage>
</organism>
<dbReference type="Pfam" id="PF05698">
    <property type="entry name" value="Trigger_C"/>
    <property type="match status" value="1"/>
</dbReference>
<dbReference type="SUPFAM" id="SSF102735">
    <property type="entry name" value="Trigger factor ribosome-binding domain"/>
    <property type="match status" value="1"/>
</dbReference>
<dbReference type="GO" id="GO:0006457">
    <property type="term" value="P:protein folding"/>
    <property type="evidence" value="ECO:0007669"/>
    <property type="project" value="InterPro"/>
</dbReference>
<dbReference type="Pfam" id="PF05697">
    <property type="entry name" value="Trigger_N"/>
    <property type="match status" value="1"/>
</dbReference>
<dbReference type="EMBL" id="UINC01000417">
    <property type="protein sequence ID" value="SUZ54933.1"/>
    <property type="molecule type" value="Genomic_DNA"/>
</dbReference>
<evidence type="ECO:0000256" key="4">
    <source>
        <dbReference type="ARBA" id="ARBA00023110"/>
    </source>
</evidence>
<evidence type="ECO:0000259" key="9">
    <source>
        <dbReference type="Pfam" id="PF05697"/>
    </source>
</evidence>
<feature type="domain" description="Trigger factor ribosome-binding bacterial" evidence="9">
    <location>
        <begin position="1"/>
        <end position="102"/>
    </location>
</feature>
<dbReference type="GO" id="GO:0003755">
    <property type="term" value="F:peptidyl-prolyl cis-trans isomerase activity"/>
    <property type="evidence" value="ECO:0007669"/>
    <property type="project" value="UniProtKB-KW"/>
</dbReference>
<keyword evidence="4" id="KW-0697">Rotamase</keyword>
<dbReference type="Pfam" id="PF00254">
    <property type="entry name" value="FKBP_C"/>
    <property type="match status" value="1"/>
</dbReference>
<dbReference type="SUPFAM" id="SSF54534">
    <property type="entry name" value="FKBP-like"/>
    <property type="match status" value="1"/>
</dbReference>
<dbReference type="SUPFAM" id="SSF109998">
    <property type="entry name" value="Triger factor/SurA peptide-binding domain-like"/>
    <property type="match status" value="1"/>
</dbReference>
<dbReference type="GO" id="GO:0015031">
    <property type="term" value="P:protein transport"/>
    <property type="evidence" value="ECO:0007669"/>
    <property type="project" value="InterPro"/>
</dbReference>
<gene>
    <name evidence="11" type="ORF">METZ01_LOCUS7787</name>
</gene>
<dbReference type="PIRSF" id="PIRSF003095">
    <property type="entry name" value="Trigger_factor"/>
    <property type="match status" value="1"/>
</dbReference>
<protein>
    <recommendedName>
        <fullName evidence="3">peptidylprolyl isomerase</fullName>
        <ecNumber evidence="3">5.2.1.8</ecNumber>
    </recommendedName>
</protein>
<dbReference type="InterPro" id="IPR005215">
    <property type="entry name" value="Trig_fac"/>
</dbReference>
<evidence type="ECO:0000256" key="6">
    <source>
        <dbReference type="ARBA" id="ARBA00023235"/>
    </source>
</evidence>
<evidence type="ECO:0000256" key="3">
    <source>
        <dbReference type="ARBA" id="ARBA00013194"/>
    </source>
</evidence>
<evidence type="ECO:0000256" key="2">
    <source>
        <dbReference type="ARBA" id="ARBA00005464"/>
    </source>
</evidence>
<evidence type="ECO:0000259" key="10">
    <source>
        <dbReference type="Pfam" id="PF05698"/>
    </source>
</evidence>
<feature type="domain" description="PPIase FKBP-type" evidence="8">
    <location>
        <begin position="117"/>
        <end position="190"/>
    </location>
</feature>
<dbReference type="NCBIfam" id="TIGR00115">
    <property type="entry name" value="tig"/>
    <property type="match status" value="1"/>
</dbReference>
<proteinExistence type="inferred from homology"/>
<dbReference type="InterPro" id="IPR008880">
    <property type="entry name" value="Trigger_fac_C"/>
</dbReference>
<dbReference type="InterPro" id="IPR027304">
    <property type="entry name" value="Trigger_fact/SurA_dom_sf"/>
</dbReference>
<feature type="domain" description="Trigger factor C-terminal" evidence="10">
    <location>
        <begin position="220"/>
        <end position="346"/>
    </location>
</feature>
<evidence type="ECO:0000256" key="1">
    <source>
        <dbReference type="ARBA" id="ARBA00000971"/>
    </source>
</evidence>